<accession>A0A6P3HXS0</accession>
<feature type="compositionally biased region" description="Low complexity" evidence="2">
    <location>
        <begin position="846"/>
        <end position="858"/>
    </location>
</feature>
<keyword evidence="3" id="KW-1185">Reference proteome</keyword>
<feature type="region of interest" description="Disordered" evidence="2">
    <location>
        <begin position="1"/>
        <end position="43"/>
    </location>
</feature>
<feature type="compositionally biased region" description="Basic and acidic residues" evidence="2">
    <location>
        <begin position="979"/>
        <end position="999"/>
    </location>
</feature>
<feature type="coiled-coil region" evidence="1">
    <location>
        <begin position="743"/>
        <end position="777"/>
    </location>
</feature>
<dbReference type="KEGG" id="bbis:104992807"/>
<feature type="compositionally biased region" description="Low complexity" evidence="2">
    <location>
        <begin position="795"/>
        <end position="805"/>
    </location>
</feature>
<feature type="region of interest" description="Disordered" evidence="2">
    <location>
        <begin position="846"/>
        <end position="891"/>
    </location>
</feature>
<dbReference type="GeneID" id="104992807"/>
<evidence type="ECO:0000313" key="3">
    <source>
        <dbReference type="Proteomes" id="UP000515208"/>
    </source>
</evidence>
<evidence type="ECO:0000313" key="4">
    <source>
        <dbReference type="RefSeq" id="XP_010844097.1"/>
    </source>
</evidence>
<feature type="compositionally biased region" description="Low complexity" evidence="2">
    <location>
        <begin position="1009"/>
        <end position="1036"/>
    </location>
</feature>
<feature type="compositionally biased region" description="Basic and acidic residues" evidence="2">
    <location>
        <begin position="143"/>
        <end position="155"/>
    </location>
</feature>
<dbReference type="PANTHER" id="PTHR12505">
    <property type="entry name" value="PHD FINGER TRANSCRIPTION FACTOR"/>
    <property type="match status" value="1"/>
</dbReference>
<sequence length="1150" mass="120572">MDGRDFGPPRSVHGPPPPLLSGLAMDSHRVGAATAGRLPASGLPGPLPPGKYMAGLNLHPHPGFSHLPSGLYPPYLHLSHLEPPSSGSPLLSQLGQPSIFDTQKDGFYLPAPGAPGAPGTLHSHAASSRTPGGHSSGTSTKGASREGPAKERTGRSGEPPPLFGKKDPRAREEAAGPRGVVDLTQEARAEGRQDRGPPRLLERLSPFLAEPGPLRAPGSATAESKGKNPPPPLSLSLCNGTGTGTGDVGLPALIAEGSRGTKDIARQDESARLRRAERALRGPAATAASQQAAKLFGLEPGRPPPPAGPEHKWKPFELGNFATTQMAVLAAQHHHASRAEEEAAAAASKKAYLDPGGALPRAVATCARPGADIHAAAHGPGEASAMQSLIKYSGSFAREAVTVRPGGCGKKSPFGGLGTMKPEPAPTAAPRAQTRLPGRLAPGLADQERSLSLSNVKGWAPRPLCYPRGCVGLGGLLVDPGEGTGTLVCSRVVNDKVHVLAGLGAASSLSVSLELRLPGYLGELQVGSMRVVEGRFWAQRTSGQGHGRADEDCGDDRARHREERLLGARLDRDQEKLLRESKELADLARLHPTSCAANGLNPNLMVTGGPALAGSGRWSADPAAHLATHPWLPRSGSTSMWLAGHPYGLGPPSLHQGMTPAFPPGLGGSLPSAYQFVRDPQSGQLVVIPSDHLPHFAELMERAAVPPLWPALYPPGRSSLHHAQQLQLFSQQHFLRQQEFLYLQQQAAQALELQRSAQLVQERLKAQEQRAEMEEKVSKRSLEAAGKAGLGAAGPGLLPRKPPGLSTGPTGTYGKAMSPPPSPRASPVAALKAKVIQKLEDVSKPPAYAYPATPSSHPSSPPPASPPPTPGIARKEEAPENVVEKKDLELEKEAPSPFQALFSGSSFWCFDQSDIPARYPFQALPPHYGRPYPFLLQPTAAADADGLAPDVPLPADGPERLALSPEDKPLRLSPSKVPEPLREVPDEEPLVEREVKAEVEDMDEEPAQLPSLESPLTLPPEDALAAPSPAGGLLEAQALSASGQGPEEPPGCPDFAEGAEARVDSPGLTESCAAAPDLGPRLTPEPLVEAKEEPVEVPVDMPVAVPAPLAEVVPGEEDLAQTAPRRVPKTRGPRGRPCARRYLLPGGGRL</sequence>
<feature type="region of interest" description="Disordered" evidence="2">
    <location>
        <begin position="102"/>
        <end position="251"/>
    </location>
</feature>
<feature type="region of interest" description="Disordered" evidence="2">
    <location>
        <begin position="789"/>
        <end position="830"/>
    </location>
</feature>
<name>A0A6P3HXS0_BISBB</name>
<feature type="compositionally biased region" description="Basic and acidic residues" evidence="2">
    <location>
        <begin position="164"/>
        <end position="175"/>
    </location>
</feature>
<dbReference type="RefSeq" id="XP_010844097.1">
    <property type="nucleotide sequence ID" value="XM_010845795.1"/>
</dbReference>
<feature type="compositionally biased region" description="Pro residues" evidence="2">
    <location>
        <begin position="859"/>
        <end position="870"/>
    </location>
</feature>
<feature type="compositionally biased region" description="Basic and acidic residues" evidence="2">
    <location>
        <begin position="873"/>
        <end position="891"/>
    </location>
</feature>
<protein>
    <submittedName>
        <fullName evidence="4">Trinucleotide repeat-containing gene 18 protein-like</fullName>
    </submittedName>
</protein>
<dbReference type="Proteomes" id="UP000515208">
    <property type="component" value="Unplaced"/>
</dbReference>
<dbReference type="AlphaFoldDB" id="A0A6P3HXS0"/>
<dbReference type="InterPro" id="IPR052429">
    <property type="entry name" value="BAH_domain_protein"/>
</dbReference>
<evidence type="ECO:0000256" key="1">
    <source>
        <dbReference type="SAM" id="Coils"/>
    </source>
</evidence>
<dbReference type="PANTHER" id="PTHR12505:SF21">
    <property type="entry name" value="TRINUCLEOTIDE REPEAT-CONTAINING GENE 18 PROTEIN"/>
    <property type="match status" value="1"/>
</dbReference>
<keyword evidence="1" id="KW-0175">Coiled coil</keyword>
<reference evidence="4" key="1">
    <citation type="submission" date="2025-08" db="UniProtKB">
        <authorList>
            <consortium name="RefSeq"/>
        </authorList>
    </citation>
    <scope>IDENTIFICATION</scope>
    <source>
        <tissue evidence="4">Blood</tissue>
    </source>
</reference>
<proteinExistence type="predicted"/>
<feature type="compositionally biased region" description="Basic and acidic residues" evidence="2">
    <location>
        <begin position="185"/>
        <end position="202"/>
    </location>
</feature>
<evidence type="ECO:0000256" key="2">
    <source>
        <dbReference type="SAM" id="MobiDB-lite"/>
    </source>
</evidence>
<feature type="compositionally biased region" description="Basic residues" evidence="2">
    <location>
        <begin position="1126"/>
        <end position="1139"/>
    </location>
</feature>
<feature type="region of interest" description="Disordered" evidence="2">
    <location>
        <begin position="943"/>
        <end position="1084"/>
    </location>
</feature>
<gene>
    <name evidence="4" type="primary">LOC104992807</name>
</gene>
<feature type="region of interest" description="Disordered" evidence="2">
    <location>
        <begin position="1116"/>
        <end position="1150"/>
    </location>
</feature>
<organism evidence="3 4">
    <name type="scientific">Bison bison bison</name>
    <name type="common">North American plains bison</name>
    <dbReference type="NCBI Taxonomy" id="43346"/>
    <lineage>
        <taxon>Eukaryota</taxon>
        <taxon>Metazoa</taxon>
        <taxon>Chordata</taxon>
        <taxon>Craniata</taxon>
        <taxon>Vertebrata</taxon>
        <taxon>Euteleostomi</taxon>
        <taxon>Mammalia</taxon>
        <taxon>Eutheria</taxon>
        <taxon>Laurasiatheria</taxon>
        <taxon>Artiodactyla</taxon>
        <taxon>Ruminantia</taxon>
        <taxon>Pecora</taxon>
        <taxon>Bovidae</taxon>
        <taxon>Bovinae</taxon>
        <taxon>Bison</taxon>
    </lineage>
</organism>
<dbReference type="OrthoDB" id="9809354at2759"/>